<organism evidence="2 3">
    <name type="scientific">Ustilago trichophora</name>
    <dbReference type="NCBI Taxonomy" id="86804"/>
    <lineage>
        <taxon>Eukaryota</taxon>
        <taxon>Fungi</taxon>
        <taxon>Dikarya</taxon>
        <taxon>Basidiomycota</taxon>
        <taxon>Ustilaginomycotina</taxon>
        <taxon>Ustilaginomycetes</taxon>
        <taxon>Ustilaginales</taxon>
        <taxon>Ustilaginaceae</taxon>
        <taxon>Ustilago</taxon>
    </lineage>
</organism>
<dbReference type="EMBL" id="OOIN01000012">
    <property type="protein sequence ID" value="SPO25955.1"/>
    <property type="molecule type" value="Genomic_DNA"/>
</dbReference>
<name>A0A5C3E793_9BASI</name>
<keyword evidence="3" id="KW-1185">Reference proteome</keyword>
<gene>
    <name evidence="2" type="ORF">UTRI_03320</name>
</gene>
<evidence type="ECO:0000256" key="1">
    <source>
        <dbReference type="SAM" id="Coils"/>
    </source>
</evidence>
<reference evidence="2 3" key="1">
    <citation type="submission" date="2018-03" db="EMBL/GenBank/DDBJ databases">
        <authorList>
            <person name="Guldener U."/>
        </authorList>
    </citation>
    <scope>NUCLEOTIDE SEQUENCE [LARGE SCALE GENOMIC DNA]</scope>
    <source>
        <strain evidence="2 3">NBRC100155</strain>
    </source>
</reference>
<feature type="coiled-coil region" evidence="1">
    <location>
        <begin position="183"/>
        <end position="212"/>
    </location>
</feature>
<proteinExistence type="predicted"/>
<evidence type="ECO:0000313" key="3">
    <source>
        <dbReference type="Proteomes" id="UP000324022"/>
    </source>
</evidence>
<sequence length="229" mass="25975">MILLKTASIGAVLQLVGHVIAPVTLTVIPESTAIPDSVQEGGVALIDLWHSAQEGFFRPSLPETYGPIALEWSNFLQEKGEGIIREYYWRAFPDGTWKNKHNGMFKFINLAQKTAYGNYRYDTKKYEFKKVVALLLIKTFADEQQALKRAWKVMQASEEMRAREEMQARGKMKATLASQASLRERLVKEAKKEEEAAKRKELARQAELLERKEWGKLLTLGMDAGPSNA</sequence>
<keyword evidence="1" id="KW-0175">Coiled coil</keyword>
<dbReference type="Proteomes" id="UP000324022">
    <property type="component" value="Unassembled WGS sequence"/>
</dbReference>
<accession>A0A5C3E793</accession>
<protein>
    <submittedName>
        <fullName evidence="2">Uncharacterized protein</fullName>
    </submittedName>
</protein>
<dbReference type="AlphaFoldDB" id="A0A5C3E793"/>
<evidence type="ECO:0000313" key="2">
    <source>
        <dbReference type="EMBL" id="SPO25955.1"/>
    </source>
</evidence>